<keyword evidence="1" id="KW-0812">Transmembrane</keyword>
<feature type="transmembrane region" description="Helical" evidence="1">
    <location>
        <begin position="34"/>
        <end position="55"/>
    </location>
</feature>
<evidence type="ECO:0000313" key="3">
    <source>
        <dbReference type="EMBL" id="CAD7702161.1"/>
    </source>
</evidence>
<dbReference type="AlphaFoldDB" id="A0A8S1J504"/>
<proteinExistence type="predicted"/>
<feature type="transmembrane region" description="Helical" evidence="1">
    <location>
        <begin position="214"/>
        <end position="234"/>
    </location>
</feature>
<sequence length="689" mass="77740">MLAIMSFLCYSCLSFSLFKQSPKEPRETHKRLQFGLNTVICSVCFARVLLLVVHILDDRSPDMDLIYSAFTDIMFYFRSGILAPMPLLCILYSLLTKHKNNCQSGGMDYQRHCKTGECQNLPWEPEGSTSSGASAICSKVPNSRARKGGRHRTHATLAVRLFMVFSGIRVTMGQTDSLTVMQVPYASQLLYIGLVAAVAKYTMRWRAQADQTSVTVTAFILFILSFSQIGLLWFSLDRKDNDMLNVIHTTGPAPILPPLVALWLYPIGYERTRSKYRRRVAHWDRDPGSMVRLCKLLNAWYKWVIYIAATAVVWAYGLILFLKTDNVYPLFSSVVVLALSSVVGVIPMLSRHIEELQDDCKDNCHPDVVTIPIIGSSRSTSFILLHFDWKAERMRFERVHSIVDHSDWGRKDYALLYDVAGDGLMSKSEFTTAAFFRCVKAYCKIVRRVGGWHYLSEKTVRMSGQIMDALEECPYMHEGHLRLFLFIRAVMTTTFLAGASRHKLLFHLKQDSVDSVATFIEDVTMGKVKNGFEIMCSDGKPLGSDDADALLRKFTDRSDRDVAAMLLLQMAAISGDNRVYIADTLADGSDVYLDYSFRTKTWSYTTLSKNRLLENPNCATSADVGGVYDVFKKSSAQGLSGKSHQERPSADSVPTTLTTFKILRQHIMKYLVGYMGLSTFFIAFGESFN</sequence>
<evidence type="ECO:0000256" key="1">
    <source>
        <dbReference type="SAM" id="Phobius"/>
    </source>
</evidence>
<keyword evidence="4" id="KW-1185">Reference proteome</keyword>
<organism evidence="3 4">
    <name type="scientific">Ostreobium quekettii</name>
    <dbReference type="NCBI Taxonomy" id="121088"/>
    <lineage>
        <taxon>Eukaryota</taxon>
        <taxon>Viridiplantae</taxon>
        <taxon>Chlorophyta</taxon>
        <taxon>core chlorophytes</taxon>
        <taxon>Ulvophyceae</taxon>
        <taxon>TCBD clade</taxon>
        <taxon>Bryopsidales</taxon>
        <taxon>Ostreobineae</taxon>
        <taxon>Ostreobiaceae</taxon>
        <taxon>Ostreobium</taxon>
    </lineage>
</organism>
<reference evidence="3" key="1">
    <citation type="submission" date="2020-12" db="EMBL/GenBank/DDBJ databases">
        <authorList>
            <person name="Iha C."/>
        </authorList>
    </citation>
    <scope>NUCLEOTIDE SEQUENCE</scope>
</reference>
<protein>
    <recommendedName>
        <fullName evidence="2">THH1/TOM1/TOM3 domain-containing protein</fullName>
    </recommendedName>
</protein>
<evidence type="ECO:0000313" key="4">
    <source>
        <dbReference type="Proteomes" id="UP000708148"/>
    </source>
</evidence>
<feature type="transmembrane region" description="Helical" evidence="1">
    <location>
        <begin position="246"/>
        <end position="269"/>
    </location>
</feature>
<feature type="transmembrane region" description="Helical" evidence="1">
    <location>
        <begin position="75"/>
        <end position="95"/>
    </location>
</feature>
<dbReference type="Pfam" id="PF06454">
    <property type="entry name" value="THH1_TOM1-3_dom"/>
    <property type="match status" value="1"/>
</dbReference>
<feature type="transmembrane region" description="Helical" evidence="1">
    <location>
        <begin position="300"/>
        <end position="322"/>
    </location>
</feature>
<feature type="transmembrane region" description="Helical" evidence="1">
    <location>
        <begin position="328"/>
        <end position="349"/>
    </location>
</feature>
<feature type="transmembrane region" description="Helical" evidence="1">
    <location>
        <begin position="154"/>
        <end position="172"/>
    </location>
</feature>
<feature type="domain" description="THH1/TOM1/TOM3" evidence="2">
    <location>
        <begin position="2"/>
        <end position="100"/>
    </location>
</feature>
<accession>A0A8S1J504</accession>
<keyword evidence="1" id="KW-0472">Membrane</keyword>
<evidence type="ECO:0000259" key="2">
    <source>
        <dbReference type="Pfam" id="PF06454"/>
    </source>
</evidence>
<keyword evidence="1" id="KW-1133">Transmembrane helix</keyword>
<dbReference type="InterPro" id="IPR009457">
    <property type="entry name" value="THH1/TOM1/TOM3_dom"/>
</dbReference>
<feature type="transmembrane region" description="Helical" evidence="1">
    <location>
        <begin position="667"/>
        <end position="685"/>
    </location>
</feature>
<feature type="transmembrane region" description="Helical" evidence="1">
    <location>
        <begin position="184"/>
        <end position="202"/>
    </location>
</feature>
<comment type="caution">
    <text evidence="3">The sequence shown here is derived from an EMBL/GenBank/DDBJ whole genome shotgun (WGS) entry which is preliminary data.</text>
</comment>
<gene>
    <name evidence="3" type="ORF">OSTQU699_LOCUS7518</name>
</gene>
<dbReference type="Proteomes" id="UP000708148">
    <property type="component" value="Unassembled WGS sequence"/>
</dbReference>
<dbReference type="EMBL" id="CAJHUC010001728">
    <property type="protein sequence ID" value="CAD7702161.1"/>
    <property type="molecule type" value="Genomic_DNA"/>
</dbReference>
<name>A0A8S1J504_9CHLO</name>